<dbReference type="OrthoDB" id="53745at2"/>
<dbReference type="NCBIfam" id="TIGR01908">
    <property type="entry name" value="cas_CXXC_CXXC"/>
    <property type="match status" value="1"/>
</dbReference>
<dbReference type="Proteomes" id="UP000187338">
    <property type="component" value="Unassembled WGS sequence"/>
</dbReference>
<evidence type="ECO:0000313" key="3">
    <source>
        <dbReference type="Proteomes" id="UP000187338"/>
    </source>
</evidence>
<proteinExistence type="predicted"/>
<evidence type="ECO:0000313" key="2">
    <source>
        <dbReference type="EMBL" id="GAV24273.1"/>
    </source>
</evidence>
<name>A0A1L8CZF3_9THEO</name>
<dbReference type="AlphaFoldDB" id="A0A1L8CZF3"/>
<comment type="caution">
    <text evidence="2">The sequence shown here is derived from an EMBL/GenBank/DDBJ whole genome shotgun (WGS) entry which is preliminary data.</text>
</comment>
<reference evidence="3" key="1">
    <citation type="submission" date="2016-12" db="EMBL/GenBank/DDBJ databases">
        <title>Draft Genome Sequences od Carboxydothermus pertinax and islandicus, Hydrogenogenic Carboxydotrophic Bacteria.</title>
        <authorList>
            <person name="Fukuyama Y."/>
            <person name="Ohmae K."/>
            <person name="Yoneda Y."/>
            <person name="Yoshida T."/>
            <person name="Sako Y."/>
        </authorList>
    </citation>
    <scope>NUCLEOTIDE SEQUENCE [LARGE SCALE GENOMIC DNA]</scope>
    <source>
        <strain evidence="3">SET</strain>
    </source>
</reference>
<keyword evidence="3" id="KW-1185">Reference proteome</keyword>
<organism evidence="2 3">
    <name type="scientific">Carboxydothermus islandicus</name>
    <dbReference type="NCBI Taxonomy" id="661089"/>
    <lineage>
        <taxon>Bacteria</taxon>
        <taxon>Bacillati</taxon>
        <taxon>Bacillota</taxon>
        <taxon>Clostridia</taxon>
        <taxon>Thermoanaerobacterales</taxon>
        <taxon>Thermoanaerobacteraceae</taxon>
        <taxon>Carboxydothermus</taxon>
    </lineage>
</organism>
<dbReference type="Pfam" id="PF09706">
    <property type="entry name" value="Cas_CXXC_CXXC"/>
    <property type="match status" value="1"/>
</dbReference>
<dbReference type="InterPro" id="IPR019121">
    <property type="entry name" value="CRISPR-assoc_CXXC-CXXC_dom"/>
</dbReference>
<feature type="domain" description="CRISPR-associated protein CXXC-CXXC" evidence="1">
    <location>
        <begin position="96"/>
        <end position="149"/>
    </location>
</feature>
<protein>
    <submittedName>
        <fullName evidence="2">Type I-B CRISPR-associated protein Cas8b1/Cst1</fullName>
    </submittedName>
</protein>
<dbReference type="RefSeq" id="WP_077177379.1">
    <property type="nucleotide sequence ID" value="NZ_BDJL01000003.1"/>
</dbReference>
<sequence length="441" mass="51467">MGYFTFTGNPFVDAGLLAVLAWNDKKSPEALKLADLDEIISITVKLYNSERWRKNLYSVFPNNPFTNPSVKEKENKYLEFMTDLKQNIKPLNTGNGCAGCGVREPYKKFTKTDVPLTGTRDLRNHFPAAEAGENYCALCAMLVQFMPLVLFSCGGRFMLVHSASEELNYIYVRQCINEVKRQIALGDLAGIYDKGFKNPINAVFFLAEEIVRDLTDLFDEPIAVRIYNFTNYNQSPDLSIYDLPAQVFYFIVRAKRKGFWREWQELKAKGYTGKRAENATEEEKKNLNNEVLNKLLNEKSIVSYFVNPQTRTITGNFEFLSLYLKEVRGYMEKRIETIKRVGDELARYIKETDDTRRLFLLEKANSYDEFRNQLRIIYRKRFEKGVSTPLFTLDEYMEDLFPEGPQNWKETRDLLLFRIYETLSGWLTDKPLEFTEEEEKV</sequence>
<evidence type="ECO:0000259" key="1">
    <source>
        <dbReference type="Pfam" id="PF09706"/>
    </source>
</evidence>
<gene>
    <name evidence="2" type="ORF">ciss_02060</name>
</gene>
<dbReference type="InterPro" id="IPR010180">
    <property type="entry name" value="CRISPR-assoc_prot_CXXC-CXXC"/>
</dbReference>
<accession>A0A1L8CZF3</accession>
<dbReference type="EMBL" id="BDJL01000003">
    <property type="protein sequence ID" value="GAV24273.1"/>
    <property type="molecule type" value="Genomic_DNA"/>
</dbReference>
<dbReference type="STRING" id="661089.ciss_02060"/>